<dbReference type="EMBL" id="BKCJ010343480">
    <property type="protein sequence ID" value="GEZ92937.1"/>
    <property type="molecule type" value="Genomic_DNA"/>
</dbReference>
<dbReference type="AlphaFoldDB" id="A0A699IWW7"/>
<name>A0A699IWW7_TANCI</name>
<gene>
    <name evidence="2" type="ORF">Tci_564910</name>
</gene>
<reference evidence="2" key="1">
    <citation type="journal article" date="2019" name="Sci. Rep.">
        <title>Draft genome of Tanacetum cinerariifolium, the natural source of mosquito coil.</title>
        <authorList>
            <person name="Yamashiro T."/>
            <person name="Shiraishi A."/>
            <person name="Satake H."/>
            <person name="Nakayama K."/>
        </authorList>
    </citation>
    <scope>NUCLEOTIDE SEQUENCE</scope>
</reference>
<comment type="caution">
    <text evidence="2">The sequence shown here is derived from an EMBL/GenBank/DDBJ whole genome shotgun (WGS) entry which is preliminary data.</text>
</comment>
<organism evidence="2">
    <name type="scientific">Tanacetum cinerariifolium</name>
    <name type="common">Dalmatian daisy</name>
    <name type="synonym">Chrysanthemum cinerariifolium</name>
    <dbReference type="NCBI Taxonomy" id="118510"/>
    <lineage>
        <taxon>Eukaryota</taxon>
        <taxon>Viridiplantae</taxon>
        <taxon>Streptophyta</taxon>
        <taxon>Embryophyta</taxon>
        <taxon>Tracheophyta</taxon>
        <taxon>Spermatophyta</taxon>
        <taxon>Magnoliopsida</taxon>
        <taxon>eudicotyledons</taxon>
        <taxon>Gunneridae</taxon>
        <taxon>Pentapetalae</taxon>
        <taxon>asterids</taxon>
        <taxon>campanulids</taxon>
        <taxon>Asterales</taxon>
        <taxon>Asteraceae</taxon>
        <taxon>Asteroideae</taxon>
        <taxon>Anthemideae</taxon>
        <taxon>Anthemidinae</taxon>
        <taxon>Tanacetum</taxon>
    </lineage>
</organism>
<feature type="region of interest" description="Disordered" evidence="1">
    <location>
        <begin position="151"/>
        <end position="189"/>
    </location>
</feature>
<feature type="non-terminal residue" evidence="2">
    <location>
        <position position="189"/>
    </location>
</feature>
<sequence length="189" mass="21903">MSRPEVIKVVREEAKKLRIDPKEAISTKHGEIFKKAQDAEHEVLKREHSKKVKRLTELNRRRSEEYMWIMTNKIKPEPITDVRIHPNTKPIVASEWIMLKIAKISQQPDNIYTRSEATKKSQNRKQFSSNKSTLKLRLSKNPIQGLFLPKDQSQIHQKSKTKVQGPIVPFSQSLPEGPKLPKAQSLIIK</sequence>
<evidence type="ECO:0000256" key="1">
    <source>
        <dbReference type="SAM" id="MobiDB-lite"/>
    </source>
</evidence>
<evidence type="ECO:0000313" key="2">
    <source>
        <dbReference type="EMBL" id="GEZ92937.1"/>
    </source>
</evidence>
<accession>A0A699IWW7</accession>
<proteinExistence type="predicted"/>
<protein>
    <submittedName>
        <fullName evidence="2">Uncharacterized protein</fullName>
    </submittedName>
</protein>